<dbReference type="SMART" id="SM00965">
    <property type="entry name" value="STN"/>
    <property type="match status" value="1"/>
</dbReference>
<keyword evidence="2" id="KW-0472">Membrane</keyword>
<evidence type="ECO:0000259" key="4">
    <source>
        <dbReference type="SMART" id="SM00965"/>
    </source>
</evidence>
<evidence type="ECO:0000313" key="5">
    <source>
        <dbReference type="EMBL" id="QDE40017.1"/>
    </source>
</evidence>
<reference evidence="5 6" key="1">
    <citation type="submission" date="2019-06" db="EMBL/GenBank/DDBJ databases">
        <title>A complete genome sequence for Luteibacter pinisoli MAH-14.</title>
        <authorList>
            <person name="Baltrus D.A."/>
        </authorList>
    </citation>
    <scope>NUCLEOTIDE SEQUENCE [LARGE SCALE GENOMIC DNA]</scope>
    <source>
        <strain evidence="5 6">MAH-14</strain>
    </source>
</reference>
<dbReference type="OrthoDB" id="5950650at2"/>
<dbReference type="InterPro" id="IPR011662">
    <property type="entry name" value="Secretin/TonB_short_N"/>
</dbReference>
<dbReference type="PROSITE" id="PS51257">
    <property type="entry name" value="PROKAR_LIPOPROTEIN"/>
    <property type="match status" value="1"/>
</dbReference>
<evidence type="ECO:0000256" key="1">
    <source>
        <dbReference type="ARBA" id="ARBA00022448"/>
    </source>
</evidence>
<dbReference type="KEGG" id="lpy:FIV34_12725"/>
<name>A0A4Y5Z4B0_9GAMM</name>
<dbReference type="GO" id="GO:0019867">
    <property type="term" value="C:outer membrane"/>
    <property type="evidence" value="ECO:0007669"/>
    <property type="project" value="InterPro"/>
</dbReference>
<keyword evidence="3" id="KW-0998">Cell outer membrane</keyword>
<dbReference type="Gene3D" id="3.55.50.30">
    <property type="match status" value="1"/>
</dbReference>
<proteinExistence type="predicted"/>
<protein>
    <recommendedName>
        <fullName evidence="4">Secretin/TonB short N-terminal domain-containing protein</fullName>
    </recommendedName>
</protein>
<gene>
    <name evidence="5" type="ORF">FIV34_12725</name>
</gene>
<sequence>MRALDNTSCHAGGSASRLSRWCHQPCHQTGAFVSCALPSLAPITPSCIGTRGTSVTRGVLALLACVLCFGTAQAAPRGGDAPPGTTHGPTRFDIDAQPLAGALRAFSEATGVAVLVDDALVAGRDSPGLHGEAPPRDGLRILLVGTGLSAHFSSMNAFTVNTTPADASEAASGTSSPAPAALADADAVELQRAVEKVLCVRGDTRPGTFRLAMQIWIDANGGVADVLALAPSGDDARDARVVAAVRRARVPPRLAAGSPFTVLLAPSQRDACGVA</sequence>
<keyword evidence="6" id="KW-1185">Reference proteome</keyword>
<dbReference type="Pfam" id="PF07660">
    <property type="entry name" value="STN"/>
    <property type="match status" value="1"/>
</dbReference>
<dbReference type="SUPFAM" id="SSF74653">
    <property type="entry name" value="TolA/TonB C-terminal domain"/>
    <property type="match status" value="1"/>
</dbReference>
<dbReference type="EMBL" id="CP041046">
    <property type="protein sequence ID" value="QDE40017.1"/>
    <property type="molecule type" value="Genomic_DNA"/>
</dbReference>
<organism evidence="5 6">
    <name type="scientific">Luteibacter pinisoli</name>
    <dbReference type="NCBI Taxonomy" id="2589080"/>
    <lineage>
        <taxon>Bacteria</taxon>
        <taxon>Pseudomonadati</taxon>
        <taxon>Pseudomonadota</taxon>
        <taxon>Gammaproteobacteria</taxon>
        <taxon>Lysobacterales</taxon>
        <taxon>Rhodanobacteraceae</taxon>
        <taxon>Luteibacter</taxon>
    </lineage>
</organism>
<evidence type="ECO:0000256" key="3">
    <source>
        <dbReference type="ARBA" id="ARBA00023237"/>
    </source>
</evidence>
<feature type="domain" description="Secretin/TonB short N-terminal" evidence="4">
    <location>
        <begin position="112"/>
        <end position="163"/>
    </location>
</feature>
<dbReference type="AlphaFoldDB" id="A0A4Y5Z4B0"/>
<evidence type="ECO:0000256" key="2">
    <source>
        <dbReference type="ARBA" id="ARBA00023136"/>
    </source>
</evidence>
<accession>A0A4Y5Z4B0</accession>
<evidence type="ECO:0000313" key="6">
    <source>
        <dbReference type="Proteomes" id="UP000316093"/>
    </source>
</evidence>
<keyword evidence="1" id="KW-0813">Transport</keyword>
<dbReference type="Proteomes" id="UP000316093">
    <property type="component" value="Chromosome"/>
</dbReference>